<evidence type="ECO:0000256" key="3">
    <source>
        <dbReference type="ARBA" id="ARBA00022490"/>
    </source>
</evidence>
<keyword evidence="6" id="KW-0832">Ubl conjugation</keyword>
<evidence type="ECO:0000313" key="14">
    <source>
        <dbReference type="RefSeq" id="XP_031398599.1"/>
    </source>
</evidence>
<dbReference type="GeneID" id="116209177"/>
<dbReference type="InterPro" id="IPR040221">
    <property type="entry name" value="CDCA7/CDA7L"/>
</dbReference>
<dbReference type="AlphaFoldDB" id="A0A6P8DW39"/>
<dbReference type="InterPro" id="IPR018866">
    <property type="entry name" value="Znf-4CXXC_R1"/>
</dbReference>
<feature type="compositionally biased region" description="Basic and acidic residues" evidence="11">
    <location>
        <begin position="232"/>
        <end position="273"/>
    </location>
</feature>
<keyword evidence="13" id="KW-1185">Reference proteome</keyword>
<comment type="subcellular location">
    <subcellularLocation>
        <location evidence="2">Cytoplasm</location>
    </subcellularLocation>
    <subcellularLocation>
        <location evidence="1">Nucleus</location>
    </subcellularLocation>
</comment>
<keyword evidence="10" id="KW-0175">Coiled coil</keyword>
<dbReference type="SMART" id="SM00571">
    <property type="entry name" value="DDT"/>
    <property type="match status" value="1"/>
</dbReference>
<accession>A0A6P8DW39</accession>
<evidence type="ECO:0000256" key="5">
    <source>
        <dbReference type="ARBA" id="ARBA00022553"/>
    </source>
</evidence>
<dbReference type="Pfam" id="PF10497">
    <property type="entry name" value="zf-4CXXC_R1"/>
    <property type="match status" value="1"/>
</dbReference>
<evidence type="ECO:0000256" key="7">
    <source>
        <dbReference type="ARBA" id="ARBA00023015"/>
    </source>
</evidence>
<feature type="domain" description="DDT" evidence="12">
    <location>
        <begin position="362"/>
        <end position="427"/>
    </location>
</feature>
<evidence type="ECO:0000256" key="11">
    <source>
        <dbReference type="SAM" id="MobiDB-lite"/>
    </source>
</evidence>
<name>A0A6P8DW39_PUNGR</name>
<dbReference type="GO" id="GO:0005634">
    <property type="term" value="C:nucleus"/>
    <property type="evidence" value="ECO:0007669"/>
    <property type="project" value="UniProtKB-SubCell"/>
</dbReference>
<keyword evidence="9" id="KW-0539">Nucleus</keyword>
<feature type="compositionally biased region" description="Basic and acidic residues" evidence="11">
    <location>
        <begin position="213"/>
        <end position="224"/>
    </location>
</feature>
<dbReference type="OrthoDB" id="298344at2759"/>
<evidence type="ECO:0000256" key="4">
    <source>
        <dbReference type="ARBA" id="ARBA00022499"/>
    </source>
</evidence>
<evidence type="ECO:0000313" key="13">
    <source>
        <dbReference type="Proteomes" id="UP000515151"/>
    </source>
</evidence>
<evidence type="ECO:0000256" key="6">
    <source>
        <dbReference type="ARBA" id="ARBA00022843"/>
    </source>
</evidence>
<feature type="region of interest" description="Disordered" evidence="11">
    <location>
        <begin position="184"/>
        <end position="332"/>
    </location>
</feature>
<feature type="compositionally biased region" description="Basic and acidic residues" evidence="11">
    <location>
        <begin position="300"/>
        <end position="318"/>
    </location>
</feature>
<feature type="compositionally biased region" description="Polar residues" evidence="11">
    <location>
        <begin position="184"/>
        <end position="203"/>
    </location>
</feature>
<evidence type="ECO:0000256" key="10">
    <source>
        <dbReference type="SAM" id="Coils"/>
    </source>
</evidence>
<evidence type="ECO:0000256" key="2">
    <source>
        <dbReference type="ARBA" id="ARBA00004496"/>
    </source>
</evidence>
<gene>
    <name evidence="14" type="primary">LOC116209177</name>
</gene>
<dbReference type="Pfam" id="PF15612">
    <property type="entry name" value="WHIM1"/>
    <property type="match status" value="1"/>
</dbReference>
<reference evidence="14" key="2">
    <citation type="submission" date="2025-08" db="UniProtKB">
        <authorList>
            <consortium name="RefSeq"/>
        </authorList>
    </citation>
    <scope>IDENTIFICATION</scope>
    <source>
        <tissue evidence="14">Leaf</tissue>
    </source>
</reference>
<dbReference type="InterPro" id="IPR028942">
    <property type="entry name" value="WHIM1_dom"/>
</dbReference>
<feature type="coiled-coil region" evidence="10">
    <location>
        <begin position="515"/>
        <end position="570"/>
    </location>
</feature>
<feature type="compositionally biased region" description="Basic residues" evidence="11">
    <location>
        <begin position="290"/>
        <end position="299"/>
    </location>
</feature>
<dbReference type="PANTHER" id="PTHR31169:SF8">
    <property type="entry name" value="ZINC-FINGER DOMAIN OF MONOAMINE-OXIDASE A REPRESSOR R1 PROTEIN"/>
    <property type="match status" value="1"/>
</dbReference>
<dbReference type="Proteomes" id="UP000515151">
    <property type="component" value="Chromosome 5"/>
</dbReference>
<dbReference type="RefSeq" id="XP_031398599.1">
    <property type="nucleotide sequence ID" value="XM_031542739.1"/>
</dbReference>
<sequence>MSDRTSRSPGSLTSMAVPSSSPLRTKSSASEAEAAVATVDGEQVTKNEEVVKDGEVAIGDGEVQRKRTKDPGVRVIGGRIYCSLNGKTCHQCRQKTLDFSAECKNMKGLKQCTIKFCQKCLKNRYGEKASEVAKFDNWHCPKCRGICNCSFCMKKRGHQPTGILVHTAKKTGFSSVSEMLNLGSPSNVVKDSDQSPNKPSVSNKLVVVSPSKLGKENSFDKDIDFTSPSVKFPEKSSKKRKSEGLKEISNGRKADDASLKDKHLESDQLEDKRLRKKVKGKEKAEPGHKATTKRKRKKHVLEGDSTKEEEPTAVRDDGDSNETGSSEAIEVRADKNITAAPVEVPLPKGTLLIAVAGVDLPAEAVGDVLQFLEFCAAFGKVLDLRKGQAEALLRELVSTRRRRTGPASLIVRFHLQLLSFLQEDIEEELSSSSPTNEQSSWLKALGEFATESQSVLRGFPLNCFEGGAEGYDNLDISKKLRLLNFLCDEVLNTEPFRTWIEEQNTKFIEDGKEAKEKLLAAKTKEKALKQKLQNELAEAIIAKNGVPLSISEHEAIVSQVKDEIAQARADVLHGKTSNKRQRSDAVRTEPLFLDSNGHAFWKLKTSDGDSDILLQELGNGDSVGSDEKWFIYEPEKKDAVDAYIYSVIMAKRHRVRANQPSASDSMQQVKIMA</sequence>
<dbReference type="GO" id="GO:0005737">
    <property type="term" value="C:cytoplasm"/>
    <property type="evidence" value="ECO:0007669"/>
    <property type="project" value="UniProtKB-SubCell"/>
</dbReference>
<protein>
    <submittedName>
        <fullName evidence="14">Uncharacterized protein LOC116209177 isoform X1</fullName>
    </submittedName>
</protein>
<evidence type="ECO:0000256" key="1">
    <source>
        <dbReference type="ARBA" id="ARBA00004123"/>
    </source>
</evidence>
<keyword evidence="8" id="KW-0804">Transcription</keyword>
<evidence type="ECO:0000256" key="8">
    <source>
        <dbReference type="ARBA" id="ARBA00023163"/>
    </source>
</evidence>
<keyword evidence="3" id="KW-0963">Cytoplasm</keyword>
<evidence type="ECO:0000256" key="9">
    <source>
        <dbReference type="ARBA" id="ARBA00023242"/>
    </source>
</evidence>
<dbReference type="GO" id="GO:0006355">
    <property type="term" value="P:regulation of DNA-templated transcription"/>
    <property type="evidence" value="ECO:0007669"/>
    <property type="project" value="InterPro"/>
</dbReference>
<proteinExistence type="predicted"/>
<dbReference type="InterPro" id="IPR018501">
    <property type="entry name" value="DDT_dom"/>
</dbReference>
<dbReference type="PROSITE" id="PS50827">
    <property type="entry name" value="DDT"/>
    <property type="match status" value="1"/>
</dbReference>
<keyword evidence="4" id="KW-1017">Isopeptide bond</keyword>
<keyword evidence="7" id="KW-0805">Transcription regulation</keyword>
<feature type="compositionally biased region" description="Low complexity" evidence="11">
    <location>
        <begin position="27"/>
        <end position="37"/>
    </location>
</feature>
<dbReference type="PANTHER" id="PTHR31169">
    <property type="entry name" value="OS05G0300700 PROTEIN"/>
    <property type="match status" value="1"/>
</dbReference>
<evidence type="ECO:0000259" key="12">
    <source>
        <dbReference type="PROSITE" id="PS50827"/>
    </source>
</evidence>
<feature type="region of interest" description="Disordered" evidence="11">
    <location>
        <begin position="1"/>
        <end position="43"/>
    </location>
</feature>
<reference evidence="13" key="1">
    <citation type="journal article" date="2020" name="Plant Biotechnol. J.">
        <title>The pomegranate (Punica granatum L.) draft genome dissects genetic divergence between soft- and hard-seeded cultivars.</title>
        <authorList>
            <person name="Luo X."/>
            <person name="Li H."/>
            <person name="Wu Z."/>
            <person name="Yao W."/>
            <person name="Zhao P."/>
            <person name="Cao D."/>
            <person name="Yu H."/>
            <person name="Li K."/>
            <person name="Poudel K."/>
            <person name="Zhao D."/>
            <person name="Zhang F."/>
            <person name="Xia X."/>
            <person name="Chen L."/>
            <person name="Wang Q."/>
            <person name="Jing D."/>
            <person name="Cao S."/>
        </authorList>
    </citation>
    <scope>NUCLEOTIDE SEQUENCE [LARGE SCALE GENOMIC DNA]</scope>
    <source>
        <strain evidence="13">cv. Tunisia</strain>
    </source>
</reference>
<organism evidence="13 14">
    <name type="scientific">Punica granatum</name>
    <name type="common">Pomegranate</name>
    <dbReference type="NCBI Taxonomy" id="22663"/>
    <lineage>
        <taxon>Eukaryota</taxon>
        <taxon>Viridiplantae</taxon>
        <taxon>Streptophyta</taxon>
        <taxon>Embryophyta</taxon>
        <taxon>Tracheophyta</taxon>
        <taxon>Spermatophyta</taxon>
        <taxon>Magnoliopsida</taxon>
        <taxon>eudicotyledons</taxon>
        <taxon>Gunneridae</taxon>
        <taxon>Pentapetalae</taxon>
        <taxon>rosids</taxon>
        <taxon>malvids</taxon>
        <taxon>Myrtales</taxon>
        <taxon>Lythraceae</taxon>
        <taxon>Punica</taxon>
    </lineage>
</organism>
<feature type="compositionally biased region" description="Polar residues" evidence="11">
    <location>
        <begin position="7"/>
        <end position="26"/>
    </location>
</feature>
<keyword evidence="5" id="KW-0597">Phosphoprotein</keyword>